<dbReference type="RefSeq" id="WP_324694331.1">
    <property type="nucleotide sequence ID" value="NZ_JAYMYJ010000081.1"/>
</dbReference>
<reference evidence="8" key="1">
    <citation type="submission" date="2023-07" db="EMBL/GenBank/DDBJ databases">
        <title>The carbon used by Thiothrix.</title>
        <authorList>
            <person name="Chen L."/>
        </authorList>
    </citation>
    <scope>NUCLEOTIDE SEQUENCE [LARGE SCALE GENOMIC DNA]</scope>
</reference>
<proteinExistence type="predicted"/>
<name>A0ABU6CVV1_9GAMM</name>
<evidence type="ECO:0000256" key="2">
    <source>
        <dbReference type="ARBA" id="ARBA00022525"/>
    </source>
</evidence>
<organism evidence="7 8">
    <name type="scientific">Candidatus Thiothrix phosphatis</name>
    <dbReference type="NCBI Taxonomy" id="3112415"/>
    <lineage>
        <taxon>Bacteria</taxon>
        <taxon>Pseudomonadati</taxon>
        <taxon>Pseudomonadota</taxon>
        <taxon>Gammaproteobacteria</taxon>
        <taxon>Thiotrichales</taxon>
        <taxon>Thiotrichaceae</taxon>
        <taxon>Thiothrix</taxon>
    </lineage>
</organism>
<keyword evidence="4" id="KW-0106">Calcium</keyword>
<dbReference type="PANTHER" id="PTHR37467:SF1">
    <property type="entry name" value="EXPORTED CALCIUM-BINDING GLYCOPROTEIN"/>
    <property type="match status" value="1"/>
</dbReference>
<keyword evidence="8" id="KW-1185">Reference proteome</keyword>
<evidence type="ECO:0000256" key="1">
    <source>
        <dbReference type="ARBA" id="ARBA00004613"/>
    </source>
</evidence>
<sequence length="329" mass="35051">MKSRKIRQYLGLSASVLLLAGNSAWAAQTLEYSVRWDTTDDRYHVFMRPTTTPTPKDMSMTGQVTLRVPHATGTSKFVVDDPQIKVTNTIWSNDSRVDAPIEDTSVDYVSFSLNMIKSDAFQWQAGVEKEVFNFRNGGSCLGPIALINNQTDPFNQPVLAGGNNSAGTNPGNQFTNLGWGSQDENNYLGNYGTGNADCTASLDSDGDGLKDGEERTLGTDPTKADTDGDGLPDGVEVSTTKTDPTKADTDGDGLNDGVEVNTTKTDPLKPDTDGDGLNDGVEVNTTKTDPLKPDTDGDGLPDGTEVNTTKTDPLKPDTDGDGLPDGTEV</sequence>
<feature type="compositionally biased region" description="Acidic residues" evidence="5">
    <location>
        <begin position="319"/>
        <end position="329"/>
    </location>
</feature>
<dbReference type="InterPro" id="IPR028974">
    <property type="entry name" value="TSP_type-3_rpt"/>
</dbReference>
<feature type="signal peptide" evidence="6">
    <location>
        <begin position="1"/>
        <end position="26"/>
    </location>
</feature>
<evidence type="ECO:0000256" key="6">
    <source>
        <dbReference type="SAM" id="SignalP"/>
    </source>
</evidence>
<evidence type="ECO:0000256" key="3">
    <source>
        <dbReference type="ARBA" id="ARBA00022729"/>
    </source>
</evidence>
<feature type="chain" id="PRO_5046826702" evidence="6">
    <location>
        <begin position="27"/>
        <end position="329"/>
    </location>
</feature>
<dbReference type="InterPro" id="IPR053180">
    <property type="entry name" value="Ca-binding_acidic-repeat"/>
</dbReference>
<evidence type="ECO:0000313" key="7">
    <source>
        <dbReference type="EMBL" id="MEB4590941.1"/>
    </source>
</evidence>
<feature type="compositionally biased region" description="Low complexity" evidence="5">
    <location>
        <begin position="301"/>
        <end position="311"/>
    </location>
</feature>
<evidence type="ECO:0000313" key="8">
    <source>
        <dbReference type="Proteomes" id="UP001308005"/>
    </source>
</evidence>
<protein>
    <submittedName>
        <fullName evidence="7">Uncharacterized protein</fullName>
    </submittedName>
</protein>
<comment type="subcellular location">
    <subcellularLocation>
        <location evidence="1">Secreted</location>
    </subcellularLocation>
</comment>
<dbReference type="Pfam" id="PF18884">
    <property type="entry name" value="TSP3_bac"/>
    <property type="match status" value="6"/>
</dbReference>
<dbReference type="InterPro" id="IPR059100">
    <property type="entry name" value="TSP3_bac"/>
</dbReference>
<dbReference type="Proteomes" id="UP001308005">
    <property type="component" value="Unassembled WGS sequence"/>
</dbReference>
<evidence type="ECO:0000256" key="5">
    <source>
        <dbReference type="SAM" id="MobiDB-lite"/>
    </source>
</evidence>
<dbReference type="SUPFAM" id="SSF103647">
    <property type="entry name" value="TSP type-3 repeat"/>
    <property type="match status" value="1"/>
</dbReference>
<dbReference type="Gene3D" id="4.10.1080.10">
    <property type="entry name" value="TSP type-3 repeat"/>
    <property type="match status" value="1"/>
</dbReference>
<feature type="compositionally biased region" description="Basic and acidic residues" evidence="5">
    <location>
        <begin position="207"/>
        <end position="226"/>
    </location>
</feature>
<keyword evidence="2" id="KW-0964">Secreted</keyword>
<accession>A0ABU6CVV1</accession>
<evidence type="ECO:0000256" key="4">
    <source>
        <dbReference type="ARBA" id="ARBA00022837"/>
    </source>
</evidence>
<dbReference type="PANTHER" id="PTHR37467">
    <property type="entry name" value="EXPORTED CALCIUM-BINDING GLYCOPROTEIN-RELATED"/>
    <property type="match status" value="1"/>
</dbReference>
<gene>
    <name evidence="7" type="ORF">VSS37_08135</name>
</gene>
<dbReference type="EMBL" id="JAYMYJ010000081">
    <property type="protein sequence ID" value="MEB4590941.1"/>
    <property type="molecule type" value="Genomic_DNA"/>
</dbReference>
<keyword evidence="3 6" id="KW-0732">Signal</keyword>
<comment type="caution">
    <text evidence="7">The sequence shown here is derived from an EMBL/GenBank/DDBJ whole genome shotgun (WGS) entry which is preliminary data.</text>
</comment>
<feature type="non-terminal residue" evidence="7">
    <location>
        <position position="329"/>
    </location>
</feature>
<feature type="region of interest" description="Disordered" evidence="5">
    <location>
        <begin position="202"/>
        <end position="329"/>
    </location>
</feature>